<organism evidence="2 3">
    <name type="scientific">Dactylosporangium roseum</name>
    <dbReference type="NCBI Taxonomy" id="47989"/>
    <lineage>
        <taxon>Bacteria</taxon>
        <taxon>Bacillati</taxon>
        <taxon>Actinomycetota</taxon>
        <taxon>Actinomycetes</taxon>
        <taxon>Micromonosporales</taxon>
        <taxon>Micromonosporaceae</taxon>
        <taxon>Dactylosporangium</taxon>
    </lineage>
</organism>
<sequence>MTQPPPPPHQPGPPGRPAAAQHAAGPARHQAAPPQQRRAAADARPAVVTQPPPGLETGQARQAVPWQAQATASAQAAASVAAPEEALTARPAPTGPPPEARQGPATARGERHKALSHRLPALHVGWHAVSSAMLRGVTAGGGATGLLLGVDYQRQPVSIRFFRPQATRVTLVGGLWAARILVFRALALGARAVVMTGDPRSWQGLGEWATGMADRMVLWNDPRPPAVPANARQPLLVVDDAGTTGGVVTPKPQPGPWQTQVTVLRHLGPENAHALQGSNLVMLQRLSAPEAAVAGSALNLTEQGAGLLQEMAPEMLALMGSDANRYIWLAPTSIEQQYHGPPQR</sequence>
<gene>
    <name evidence="2" type="ORF">Drose_12115</name>
</gene>
<name>A0ABY5ZD39_9ACTN</name>
<evidence type="ECO:0000313" key="2">
    <source>
        <dbReference type="EMBL" id="UWZ38895.1"/>
    </source>
</evidence>
<accession>A0ABY5ZD39</accession>
<protein>
    <submittedName>
        <fullName evidence="2">Uncharacterized protein</fullName>
    </submittedName>
</protein>
<feature type="compositionally biased region" description="Low complexity" evidence="1">
    <location>
        <begin position="17"/>
        <end position="46"/>
    </location>
</feature>
<dbReference type="Proteomes" id="UP001058271">
    <property type="component" value="Chromosome"/>
</dbReference>
<reference evidence="2" key="1">
    <citation type="submission" date="2021-04" db="EMBL/GenBank/DDBJ databases">
        <title>Biosynthetic gene clusters of Dactylosporangioum roseum.</title>
        <authorList>
            <person name="Hartkoorn R.C."/>
            <person name="Beaudoing E."/>
            <person name="Hot D."/>
            <person name="Moureu S."/>
        </authorList>
    </citation>
    <scope>NUCLEOTIDE SEQUENCE</scope>
    <source>
        <strain evidence="2">NRRL B-16295</strain>
    </source>
</reference>
<dbReference type="EMBL" id="CP073721">
    <property type="protein sequence ID" value="UWZ38895.1"/>
    <property type="molecule type" value="Genomic_DNA"/>
</dbReference>
<feature type="compositionally biased region" description="Low complexity" evidence="1">
    <location>
        <begin position="68"/>
        <end position="89"/>
    </location>
</feature>
<dbReference type="RefSeq" id="WP_260728286.1">
    <property type="nucleotide sequence ID" value="NZ_BAAABS010000041.1"/>
</dbReference>
<evidence type="ECO:0000256" key="1">
    <source>
        <dbReference type="SAM" id="MobiDB-lite"/>
    </source>
</evidence>
<feature type="compositionally biased region" description="Pro residues" evidence="1">
    <location>
        <begin position="1"/>
        <end position="16"/>
    </location>
</feature>
<evidence type="ECO:0000313" key="3">
    <source>
        <dbReference type="Proteomes" id="UP001058271"/>
    </source>
</evidence>
<proteinExistence type="predicted"/>
<feature type="region of interest" description="Disordered" evidence="1">
    <location>
        <begin position="1"/>
        <end position="113"/>
    </location>
</feature>
<keyword evidence="3" id="KW-1185">Reference proteome</keyword>